<dbReference type="InterPro" id="IPR010617">
    <property type="entry name" value="TMEM175-like"/>
</dbReference>
<evidence type="ECO:0000256" key="6">
    <source>
        <dbReference type="ARBA" id="ARBA00022826"/>
    </source>
</evidence>
<evidence type="ECO:0000256" key="7">
    <source>
        <dbReference type="ARBA" id="ARBA00022958"/>
    </source>
</evidence>
<keyword evidence="5" id="KW-0812">Transmembrane</keyword>
<evidence type="ECO:0000256" key="9">
    <source>
        <dbReference type="ARBA" id="ARBA00023065"/>
    </source>
</evidence>
<evidence type="ECO:0000313" key="14">
    <source>
        <dbReference type="Proteomes" id="UP000218263"/>
    </source>
</evidence>
<dbReference type="Proteomes" id="UP000218263">
    <property type="component" value="Chromosome"/>
</dbReference>
<evidence type="ECO:0000256" key="11">
    <source>
        <dbReference type="ARBA" id="ARBA00023303"/>
    </source>
</evidence>
<keyword evidence="3" id="KW-0813">Transport</keyword>
<keyword evidence="8" id="KW-1133">Transmembrane helix</keyword>
<keyword evidence="4" id="KW-0633">Potassium transport</keyword>
<evidence type="ECO:0000256" key="12">
    <source>
        <dbReference type="ARBA" id="ARBA00034430"/>
    </source>
</evidence>
<keyword evidence="10" id="KW-0472">Membrane</keyword>
<keyword evidence="9" id="KW-0406">Ion transport</keyword>
<evidence type="ECO:0000256" key="5">
    <source>
        <dbReference type="ARBA" id="ARBA00022692"/>
    </source>
</evidence>
<evidence type="ECO:0000256" key="2">
    <source>
        <dbReference type="ARBA" id="ARBA00006920"/>
    </source>
</evidence>
<evidence type="ECO:0000256" key="8">
    <source>
        <dbReference type="ARBA" id="ARBA00022989"/>
    </source>
</evidence>
<dbReference type="GO" id="GO:0016020">
    <property type="term" value="C:membrane"/>
    <property type="evidence" value="ECO:0007669"/>
    <property type="project" value="UniProtKB-SubCell"/>
</dbReference>
<evidence type="ECO:0000313" key="13">
    <source>
        <dbReference type="EMBL" id="BAU55103.1"/>
    </source>
</evidence>
<keyword evidence="6" id="KW-0631">Potassium channel</keyword>
<dbReference type="GO" id="GO:0015252">
    <property type="term" value="F:proton channel activity"/>
    <property type="evidence" value="ECO:0007669"/>
    <property type="project" value="InterPro"/>
</dbReference>
<comment type="subcellular location">
    <subcellularLocation>
        <location evidence="1">Membrane</location>
        <topology evidence="1">Multi-pass membrane protein</topology>
    </subcellularLocation>
</comment>
<protein>
    <submittedName>
        <fullName evidence="13">Uncharacterized protein</fullName>
    </submittedName>
</protein>
<dbReference type="Pfam" id="PF06736">
    <property type="entry name" value="TMEM175"/>
    <property type="match status" value="1"/>
</dbReference>
<accession>A0A110B378</accession>
<dbReference type="KEGG" id="mgot:MgSA37_03284"/>
<evidence type="ECO:0000256" key="4">
    <source>
        <dbReference type="ARBA" id="ARBA00022538"/>
    </source>
</evidence>
<dbReference type="EMBL" id="AP017313">
    <property type="protein sequence ID" value="BAU55103.1"/>
    <property type="molecule type" value="Genomic_DNA"/>
</dbReference>
<reference evidence="13 14" key="1">
    <citation type="submission" date="2015-12" db="EMBL/GenBank/DDBJ databases">
        <title>Genome sequence of Mucilaginibacter gotjawali.</title>
        <authorList>
            <person name="Lee J.S."/>
            <person name="Lee K.C."/>
            <person name="Kim K.K."/>
            <person name="Lee B.W."/>
        </authorList>
    </citation>
    <scope>NUCLEOTIDE SEQUENCE [LARGE SCALE GENOMIC DNA]</scope>
    <source>
        <strain evidence="13 14">SA3-7</strain>
    </source>
</reference>
<dbReference type="RefSeq" id="WP_096353284.1">
    <property type="nucleotide sequence ID" value="NZ_AP017313.1"/>
</dbReference>
<proteinExistence type="inferred from homology"/>
<keyword evidence="7" id="KW-0630">Potassium</keyword>
<sequence length="203" mass="22698">MEKGRLEAFSDGVIAIIITIMVLELKIPEGVHGADLSALKPLIPVLGSYLLSFIYVGIYWNNHHHMMQAAESVNGAILWANMHLLFWLSLVPFVTAWMGENNFSRWPVTCYGIVLIMNACAYTILLLALIRHHGRNSVLAKAIGEDWKGKVSIGIYATAIAMSWLNSNISFILYIVVACIWFIPDKRIERQLVGEEPPCESKG</sequence>
<organism evidence="13 14">
    <name type="scientific">Mucilaginibacter gotjawali</name>
    <dbReference type="NCBI Taxonomy" id="1550579"/>
    <lineage>
        <taxon>Bacteria</taxon>
        <taxon>Pseudomonadati</taxon>
        <taxon>Bacteroidota</taxon>
        <taxon>Sphingobacteriia</taxon>
        <taxon>Sphingobacteriales</taxon>
        <taxon>Sphingobacteriaceae</taxon>
        <taxon>Mucilaginibacter</taxon>
    </lineage>
</organism>
<dbReference type="AlphaFoldDB" id="A0A110B378"/>
<evidence type="ECO:0000256" key="10">
    <source>
        <dbReference type="ARBA" id="ARBA00023136"/>
    </source>
</evidence>
<comment type="catalytic activity">
    <reaction evidence="12">
        <text>K(+)(in) = K(+)(out)</text>
        <dbReference type="Rhea" id="RHEA:29463"/>
        <dbReference type="ChEBI" id="CHEBI:29103"/>
    </reaction>
</comment>
<evidence type="ECO:0000256" key="1">
    <source>
        <dbReference type="ARBA" id="ARBA00004141"/>
    </source>
</evidence>
<dbReference type="GO" id="GO:0005267">
    <property type="term" value="F:potassium channel activity"/>
    <property type="evidence" value="ECO:0007669"/>
    <property type="project" value="UniProtKB-KW"/>
</dbReference>
<gene>
    <name evidence="13" type="ORF">MgSA37_03284</name>
</gene>
<evidence type="ECO:0000256" key="3">
    <source>
        <dbReference type="ARBA" id="ARBA00022448"/>
    </source>
</evidence>
<keyword evidence="11" id="KW-0407">Ion channel</keyword>
<keyword evidence="14" id="KW-1185">Reference proteome</keyword>
<name>A0A110B378_9SPHI</name>
<dbReference type="OrthoDB" id="7626281at2"/>
<comment type="similarity">
    <text evidence="2">Belongs to the TMEM175 family.</text>
</comment>